<keyword evidence="7" id="KW-0418">Kinase</keyword>
<comment type="function">
    <text evidence="12">Involved in the regulation of capsular polysaccharide biosynthesis. Autophosphorylation of CpsD attenuates its activity and reduces the level of encapsulation. May be part of a complex that directs the coordinated polymerization and export to the cell surface of the capsular polysaccharide.</text>
</comment>
<dbReference type="Gene3D" id="3.40.50.300">
    <property type="entry name" value="P-loop containing nucleotide triphosphate hydrolases"/>
    <property type="match status" value="1"/>
</dbReference>
<sequence length="264" mass="28786">MAFGRKKHLDKDTMKNGVKLITLANPQSVISEQFRNIRTNINFMNVDKEVKTIVFTSAMASAGKSTVSANVAITMAQAGKKTILIDADLRRPTMHSTFNVSNSNGLTTLLTSRSMEMDANSVIRESGVENLSILTAGPIPPNPSELLSSKHMLDLIEDLKQEYDMVVLDLAPILDAGETQQLTSSLDGTILVVRQSYSQKSAVKRAVELLKLTKSPILGYVMNDVDADGDETAMDTGMAMVTATDMAKKRRRRGSLGERSSSCR</sequence>
<dbReference type="CDD" id="cd05387">
    <property type="entry name" value="BY-kinase"/>
    <property type="match status" value="1"/>
</dbReference>
<proteinExistence type="inferred from homology"/>
<evidence type="ECO:0000313" key="15">
    <source>
        <dbReference type="EMBL" id="AAG44707.1"/>
    </source>
</evidence>
<dbReference type="GO" id="GO:0045227">
    <property type="term" value="P:capsule polysaccharide biosynthetic process"/>
    <property type="evidence" value="ECO:0007669"/>
    <property type="project" value="UniProtKB-UniPathway"/>
</dbReference>
<accession>Q9F0C5</accession>
<keyword evidence="8" id="KW-0067">ATP-binding</keyword>
<dbReference type="GO" id="GO:0005886">
    <property type="term" value="C:plasma membrane"/>
    <property type="evidence" value="ECO:0007669"/>
    <property type="project" value="UniProtKB-ARBA"/>
</dbReference>
<dbReference type="InterPro" id="IPR050445">
    <property type="entry name" value="Bact_polysacc_biosynth/exp"/>
</dbReference>
<evidence type="ECO:0000256" key="10">
    <source>
        <dbReference type="ARBA" id="ARBA00023137"/>
    </source>
</evidence>
<dbReference type="EC" id="2.7.10.2" evidence="3"/>
<dbReference type="NCBIfam" id="TIGR01007">
    <property type="entry name" value="eps_fam"/>
    <property type="match status" value="1"/>
</dbReference>
<comment type="pathway">
    <text evidence="1">Capsule biogenesis; capsule polysaccharide biosynthesis.</text>
</comment>
<comment type="catalytic activity">
    <reaction evidence="13">
        <text>L-tyrosyl-[protein] + ATP = O-phospho-L-tyrosyl-[protein] + ADP + H(+)</text>
        <dbReference type="Rhea" id="RHEA:10596"/>
        <dbReference type="Rhea" id="RHEA-COMP:10136"/>
        <dbReference type="Rhea" id="RHEA-COMP:20101"/>
        <dbReference type="ChEBI" id="CHEBI:15378"/>
        <dbReference type="ChEBI" id="CHEBI:30616"/>
        <dbReference type="ChEBI" id="CHEBI:46858"/>
        <dbReference type="ChEBI" id="CHEBI:61978"/>
        <dbReference type="ChEBI" id="CHEBI:456216"/>
        <dbReference type="EC" id="2.7.10.2"/>
    </reaction>
</comment>
<dbReference type="AlphaFoldDB" id="Q9F0C5"/>
<evidence type="ECO:0000256" key="13">
    <source>
        <dbReference type="ARBA" id="ARBA00051245"/>
    </source>
</evidence>
<evidence type="ECO:0000256" key="9">
    <source>
        <dbReference type="ARBA" id="ARBA00022903"/>
    </source>
</evidence>
<keyword evidence="6" id="KW-0547">Nucleotide-binding</keyword>
<dbReference type="SUPFAM" id="SSF52540">
    <property type="entry name" value="P-loop containing nucleoside triphosphate hydrolases"/>
    <property type="match status" value="1"/>
</dbReference>
<reference evidence="15" key="2">
    <citation type="journal article" date="2002" name="Arch. Microbiol.">
        <title>Genetic and biochemical characterization of exopolysaccharide biosynthesis by Lactobacillus delbrueckii subsp. bulgaricus.</title>
        <authorList>
            <person name="Lamothe G.T."/>
            <person name="Jolly L."/>
            <person name="Mollet B."/>
            <person name="Stingele F."/>
        </authorList>
    </citation>
    <scope>NUCLEOTIDE SEQUENCE</scope>
</reference>
<protein>
    <recommendedName>
        <fullName evidence="4">Tyrosine-protein kinase CpsD</fullName>
        <ecNumber evidence="3">2.7.10.2</ecNumber>
    </recommendedName>
</protein>
<keyword evidence="9" id="KW-0972">Capsule biogenesis/degradation</keyword>
<evidence type="ECO:0000256" key="8">
    <source>
        <dbReference type="ARBA" id="ARBA00022840"/>
    </source>
</evidence>
<dbReference type="GO" id="GO:0005524">
    <property type="term" value="F:ATP binding"/>
    <property type="evidence" value="ECO:0007669"/>
    <property type="project" value="UniProtKB-KW"/>
</dbReference>
<dbReference type="GO" id="GO:0004715">
    <property type="term" value="F:non-membrane spanning protein tyrosine kinase activity"/>
    <property type="evidence" value="ECO:0007669"/>
    <property type="project" value="UniProtKB-EC"/>
</dbReference>
<dbReference type="GO" id="GO:0042802">
    <property type="term" value="F:identical protein binding"/>
    <property type="evidence" value="ECO:0007669"/>
    <property type="project" value="UniProtKB-ARBA"/>
</dbReference>
<evidence type="ECO:0000256" key="2">
    <source>
        <dbReference type="ARBA" id="ARBA00007316"/>
    </source>
</evidence>
<evidence type="ECO:0000256" key="6">
    <source>
        <dbReference type="ARBA" id="ARBA00022741"/>
    </source>
</evidence>
<name>Q9F0C5_LACDE</name>
<evidence type="ECO:0000256" key="12">
    <source>
        <dbReference type="ARBA" id="ARBA00024964"/>
    </source>
</evidence>
<dbReference type="EMBL" id="AF267127">
    <property type="protein sequence ID" value="AAG44707.1"/>
    <property type="molecule type" value="Genomic_DNA"/>
</dbReference>
<reference evidence="15" key="1">
    <citation type="thesis" date="2000" institute="Lausanne University" country="Switzerland">
        <title>Molecular characterisation of exopolysaccharide biosynthesis by Lactobacillus delbrueckii subsp. bulgaricus.</title>
        <authorList>
            <person name="Lamothe G.T."/>
        </authorList>
    </citation>
    <scope>NUCLEOTIDE SEQUENCE</scope>
</reference>
<dbReference type="PANTHER" id="PTHR32309:SF13">
    <property type="entry name" value="FERRIC ENTEROBACTIN TRANSPORT PROTEIN FEPE"/>
    <property type="match status" value="1"/>
</dbReference>
<evidence type="ECO:0000256" key="5">
    <source>
        <dbReference type="ARBA" id="ARBA00022679"/>
    </source>
</evidence>
<evidence type="ECO:0000259" key="14">
    <source>
        <dbReference type="Pfam" id="PF13614"/>
    </source>
</evidence>
<evidence type="ECO:0000256" key="1">
    <source>
        <dbReference type="ARBA" id="ARBA00005132"/>
    </source>
</evidence>
<dbReference type="PANTHER" id="PTHR32309">
    <property type="entry name" value="TYROSINE-PROTEIN KINASE"/>
    <property type="match status" value="1"/>
</dbReference>
<keyword evidence="11" id="KW-0270">Exopolysaccharide synthesis</keyword>
<dbReference type="InterPro" id="IPR005702">
    <property type="entry name" value="Wzc-like_C"/>
</dbReference>
<feature type="domain" description="AAA" evidence="14">
    <location>
        <begin position="51"/>
        <end position="199"/>
    </location>
</feature>
<dbReference type="UniPathway" id="UPA00934"/>
<keyword evidence="5" id="KW-0808">Transferase</keyword>
<dbReference type="InterPro" id="IPR025669">
    <property type="entry name" value="AAA_dom"/>
</dbReference>
<evidence type="ECO:0000256" key="4">
    <source>
        <dbReference type="ARBA" id="ARBA00019200"/>
    </source>
</evidence>
<organism evidence="15">
    <name type="scientific">Lactobacillus delbrueckii subsp. bulgaricus</name>
    <dbReference type="NCBI Taxonomy" id="1585"/>
    <lineage>
        <taxon>Bacteria</taxon>
        <taxon>Bacillati</taxon>
        <taxon>Bacillota</taxon>
        <taxon>Bacilli</taxon>
        <taxon>Lactobacillales</taxon>
        <taxon>Lactobacillaceae</taxon>
        <taxon>Lactobacillus</taxon>
    </lineage>
</organism>
<evidence type="ECO:0000256" key="11">
    <source>
        <dbReference type="ARBA" id="ARBA00023169"/>
    </source>
</evidence>
<evidence type="ECO:0000256" key="7">
    <source>
        <dbReference type="ARBA" id="ARBA00022777"/>
    </source>
</evidence>
<evidence type="ECO:0000256" key="3">
    <source>
        <dbReference type="ARBA" id="ARBA00011903"/>
    </source>
</evidence>
<dbReference type="InterPro" id="IPR027417">
    <property type="entry name" value="P-loop_NTPase"/>
</dbReference>
<keyword evidence="10" id="KW-0829">Tyrosine-protein kinase</keyword>
<dbReference type="Pfam" id="PF13614">
    <property type="entry name" value="AAA_31"/>
    <property type="match status" value="1"/>
</dbReference>
<comment type="similarity">
    <text evidence="2">Belongs to the CpsD/CapB family.</text>
</comment>
<gene>
    <name evidence="15" type="primary">epsC</name>
</gene>
<dbReference type="FunFam" id="3.40.50.300:FF:000527">
    <property type="entry name" value="Tyrosine-protein kinase etk"/>
    <property type="match status" value="1"/>
</dbReference>